<evidence type="ECO:0000313" key="2">
    <source>
        <dbReference type="Proteomes" id="UP000559117"/>
    </source>
</evidence>
<organism evidence="1 2">
    <name type="scientific">Pectinatus brassicae</name>
    <dbReference type="NCBI Taxonomy" id="862415"/>
    <lineage>
        <taxon>Bacteria</taxon>
        <taxon>Bacillati</taxon>
        <taxon>Bacillota</taxon>
        <taxon>Negativicutes</taxon>
        <taxon>Selenomonadales</taxon>
        <taxon>Selenomonadaceae</taxon>
        <taxon>Pectinatus</taxon>
    </lineage>
</organism>
<name>A0A840UJJ3_9FIRM</name>
<keyword evidence="2" id="KW-1185">Reference proteome</keyword>
<comment type="caution">
    <text evidence="1">The sequence shown here is derived from an EMBL/GenBank/DDBJ whole genome shotgun (WGS) entry which is preliminary data.</text>
</comment>
<sequence>MEQQMMHAILAEPGKDPEIILLPTEGLQHEEGIRDVLGGNYGAVEFFKIQDGISLFILINDLSIVLGHKPNRRFPAPDEKQIIFGKAIFIAAYNGEIEDKEGTIDMPENICNMFIEQIKLNFPMCKGTEKPRKSQTIYYDNKDQENERAYIWKEIKKPEQLGESMSAGRVTFYGQDSQQIMEINERFFKKVILKKQPKTN</sequence>
<dbReference type="AlphaFoldDB" id="A0A840UJJ3"/>
<evidence type="ECO:0000313" key="1">
    <source>
        <dbReference type="EMBL" id="MBB5337169.1"/>
    </source>
</evidence>
<dbReference type="RefSeq" id="WP_183862765.1">
    <property type="nucleotide sequence ID" value="NZ_JACHFH010000036.1"/>
</dbReference>
<dbReference type="EMBL" id="JACHFH010000036">
    <property type="protein sequence ID" value="MBB5337169.1"/>
    <property type="molecule type" value="Genomic_DNA"/>
</dbReference>
<dbReference type="Proteomes" id="UP000559117">
    <property type="component" value="Unassembled WGS sequence"/>
</dbReference>
<reference evidence="1 2" key="1">
    <citation type="submission" date="2020-08" db="EMBL/GenBank/DDBJ databases">
        <title>Genomic Encyclopedia of Type Strains, Phase IV (KMG-IV): sequencing the most valuable type-strain genomes for metagenomic binning, comparative biology and taxonomic classification.</title>
        <authorList>
            <person name="Goeker M."/>
        </authorList>
    </citation>
    <scope>NUCLEOTIDE SEQUENCE [LARGE SCALE GENOMIC DNA]</scope>
    <source>
        <strain evidence="1 2">DSM 24661</strain>
    </source>
</reference>
<proteinExistence type="predicted"/>
<protein>
    <submittedName>
        <fullName evidence="1">Uncharacterized protein</fullName>
    </submittedName>
</protein>
<gene>
    <name evidence="1" type="ORF">HNR32_002326</name>
</gene>
<accession>A0A840UJJ3</accession>